<gene>
    <name evidence="2" type="ORF">BpHYR1_005738</name>
</gene>
<sequence length="197" mass="21900">MYILSFRGLPERLRSEAEPVSSYRFLVEETHFGDTPNNLANNFRPSEELESFKIKQINHKGVKKGCNGKNLLIELVLIFSFAILINAITFICSIDLAILNTAILSDSGLLFHIYLNGSFDSTTKVVKCLKMRSFFWRDLKPLHGSVDVRENVVSHDGGAFAFAASTSSASIEPGCGTIISKRGSRFSEYEVSVLELV</sequence>
<organism evidence="2 3">
    <name type="scientific">Brachionus plicatilis</name>
    <name type="common">Marine rotifer</name>
    <name type="synonym">Brachionus muelleri</name>
    <dbReference type="NCBI Taxonomy" id="10195"/>
    <lineage>
        <taxon>Eukaryota</taxon>
        <taxon>Metazoa</taxon>
        <taxon>Spiralia</taxon>
        <taxon>Gnathifera</taxon>
        <taxon>Rotifera</taxon>
        <taxon>Eurotatoria</taxon>
        <taxon>Monogononta</taxon>
        <taxon>Pseudotrocha</taxon>
        <taxon>Ploima</taxon>
        <taxon>Brachionidae</taxon>
        <taxon>Brachionus</taxon>
    </lineage>
</organism>
<reference evidence="2 3" key="1">
    <citation type="journal article" date="2018" name="Sci. Rep.">
        <title>Genomic signatures of local adaptation to the degree of environmental predictability in rotifers.</title>
        <authorList>
            <person name="Franch-Gras L."/>
            <person name="Hahn C."/>
            <person name="Garcia-Roger E.M."/>
            <person name="Carmona M.J."/>
            <person name="Serra M."/>
            <person name="Gomez A."/>
        </authorList>
    </citation>
    <scope>NUCLEOTIDE SEQUENCE [LARGE SCALE GENOMIC DNA]</scope>
    <source>
        <strain evidence="2">HYR1</strain>
    </source>
</reference>
<feature type="transmembrane region" description="Helical" evidence="1">
    <location>
        <begin position="71"/>
        <end position="91"/>
    </location>
</feature>
<evidence type="ECO:0000313" key="2">
    <source>
        <dbReference type="EMBL" id="RNA29714.1"/>
    </source>
</evidence>
<dbReference type="EMBL" id="REGN01002174">
    <property type="protein sequence ID" value="RNA29714.1"/>
    <property type="molecule type" value="Genomic_DNA"/>
</dbReference>
<accession>A0A3M7S1N2</accession>
<dbReference type="Proteomes" id="UP000276133">
    <property type="component" value="Unassembled WGS sequence"/>
</dbReference>
<evidence type="ECO:0000313" key="3">
    <source>
        <dbReference type="Proteomes" id="UP000276133"/>
    </source>
</evidence>
<evidence type="ECO:0000256" key="1">
    <source>
        <dbReference type="SAM" id="Phobius"/>
    </source>
</evidence>
<keyword evidence="1" id="KW-1133">Transmembrane helix</keyword>
<dbReference type="AlphaFoldDB" id="A0A3M7S1N2"/>
<protein>
    <submittedName>
        <fullName evidence="2">Uncharacterized protein</fullName>
    </submittedName>
</protein>
<keyword evidence="3" id="KW-1185">Reference proteome</keyword>
<name>A0A3M7S1N2_BRAPC</name>
<keyword evidence="1" id="KW-0812">Transmembrane</keyword>
<proteinExistence type="predicted"/>
<comment type="caution">
    <text evidence="2">The sequence shown here is derived from an EMBL/GenBank/DDBJ whole genome shotgun (WGS) entry which is preliminary data.</text>
</comment>
<keyword evidence="1" id="KW-0472">Membrane</keyword>